<evidence type="ECO:0000313" key="2">
    <source>
        <dbReference type="EMBL" id="KAJ8890422.1"/>
    </source>
</evidence>
<accession>A0ABQ9I1Q1</accession>
<organism evidence="2 3">
    <name type="scientific">Dryococelus australis</name>
    <dbReference type="NCBI Taxonomy" id="614101"/>
    <lineage>
        <taxon>Eukaryota</taxon>
        <taxon>Metazoa</taxon>
        <taxon>Ecdysozoa</taxon>
        <taxon>Arthropoda</taxon>
        <taxon>Hexapoda</taxon>
        <taxon>Insecta</taxon>
        <taxon>Pterygota</taxon>
        <taxon>Neoptera</taxon>
        <taxon>Polyneoptera</taxon>
        <taxon>Phasmatodea</taxon>
        <taxon>Verophasmatodea</taxon>
        <taxon>Anareolatae</taxon>
        <taxon>Phasmatidae</taxon>
        <taxon>Eurycanthinae</taxon>
        <taxon>Dryococelus</taxon>
    </lineage>
</organism>
<proteinExistence type="predicted"/>
<dbReference type="EMBL" id="JARBHB010000003">
    <property type="protein sequence ID" value="KAJ8890422.1"/>
    <property type="molecule type" value="Genomic_DNA"/>
</dbReference>
<dbReference type="Proteomes" id="UP001159363">
    <property type="component" value="Chromosome 3"/>
</dbReference>
<comment type="caution">
    <text evidence="2">The sequence shown here is derived from an EMBL/GenBank/DDBJ whole genome shotgun (WGS) entry which is preliminary data.</text>
</comment>
<gene>
    <name evidence="2" type="ORF">PR048_009930</name>
</gene>
<sequence>MSALTNQQVRTLLANQRLGNLQLTRTQAAQPVENIPEHAPIYSVKLRLHAVKEYVALQEGFRKVASNREWTEVGNLVATSEMFSVLFGSSERAHHASRRSTGGELSFSRRRLTLPRRVGDAVRKVVGRTSSRRYGDDDSVATSAGCPPPLFNRAHRNFVNACSGGHRGGAATSLAERKVASRRGVGQLCPGVGEKGSQRGAAKVRRRAQTTCCTHPEWSREKPDVLRPLTREQRGTHYTRAVTSNGLLRLSGRSKRSDAGDMTSPDFNKLRLDAVCRVITTFAFCEDIGNVTRSTALEIHIAQMNTMDFTIWAALHNEVLRANGGKMRREWSGAGMQGRGKHEIHEETR</sequence>
<feature type="region of interest" description="Disordered" evidence="1">
    <location>
        <begin position="330"/>
        <end position="349"/>
    </location>
</feature>
<keyword evidence="3" id="KW-1185">Reference proteome</keyword>
<evidence type="ECO:0000313" key="3">
    <source>
        <dbReference type="Proteomes" id="UP001159363"/>
    </source>
</evidence>
<reference evidence="2 3" key="1">
    <citation type="submission" date="2023-02" db="EMBL/GenBank/DDBJ databases">
        <title>LHISI_Scaffold_Assembly.</title>
        <authorList>
            <person name="Stuart O.P."/>
            <person name="Cleave R."/>
            <person name="Magrath M.J.L."/>
            <person name="Mikheyev A.S."/>
        </authorList>
    </citation>
    <scope>NUCLEOTIDE SEQUENCE [LARGE SCALE GENOMIC DNA]</scope>
    <source>
        <strain evidence="2">Daus_M_001</strain>
        <tissue evidence="2">Leg muscle</tissue>
    </source>
</reference>
<evidence type="ECO:0000256" key="1">
    <source>
        <dbReference type="SAM" id="MobiDB-lite"/>
    </source>
</evidence>
<name>A0ABQ9I1Q1_9NEOP</name>
<protein>
    <submittedName>
        <fullName evidence="2">Uncharacterized protein</fullName>
    </submittedName>
</protein>
<feature type="compositionally biased region" description="Basic and acidic residues" evidence="1">
    <location>
        <begin position="340"/>
        <end position="349"/>
    </location>
</feature>